<gene>
    <name evidence="2" type="ORF">Syun_025266</name>
</gene>
<evidence type="ECO:0000313" key="3">
    <source>
        <dbReference type="Proteomes" id="UP001420932"/>
    </source>
</evidence>
<sequence>MLNPEKHSVAVLTDKISNVKVEVPPLNQNDTSPEGLRRSGNGNKPPDRPQGLTLNSNSKAKKQAINRVAYQAKRRLVTTSEPAEDCYDLLLYVFDMLLHLLDSNTASFLNIKVVLVINRVAYLAKRRLVTTSEPAEDSGGFFNALLQADDDLGGSTFSAICKRFRGWVDSCGMYEVPSSGLKYTWNRGLFFERLDQVLVNARWGASFNTLNLEHGAPIYSNHSPLIFEVRGTKWAVRNGETILFWKDVWTKHPLKELATVELPVAVLGKPVCDYVTSNRGKIGQAFNIIYLQNA</sequence>
<dbReference type="PANTHER" id="PTHR33710:SF71">
    <property type="entry name" value="ENDONUCLEASE_EXONUCLEASE_PHOSPHATASE DOMAIN-CONTAINING PROTEIN"/>
    <property type="match status" value="1"/>
</dbReference>
<feature type="region of interest" description="Disordered" evidence="1">
    <location>
        <begin position="22"/>
        <end position="58"/>
    </location>
</feature>
<reference evidence="2 3" key="1">
    <citation type="submission" date="2024-01" db="EMBL/GenBank/DDBJ databases">
        <title>Genome assemblies of Stephania.</title>
        <authorList>
            <person name="Yang L."/>
        </authorList>
    </citation>
    <scope>NUCLEOTIDE SEQUENCE [LARGE SCALE GENOMIC DNA]</scope>
    <source>
        <strain evidence="2">YNDBR</strain>
        <tissue evidence="2">Leaf</tissue>
    </source>
</reference>
<dbReference type="AlphaFoldDB" id="A0AAP0HVN1"/>
<dbReference type="EMBL" id="JBBNAF010000011">
    <property type="protein sequence ID" value="KAK9098221.1"/>
    <property type="molecule type" value="Genomic_DNA"/>
</dbReference>
<comment type="caution">
    <text evidence="2">The sequence shown here is derived from an EMBL/GenBank/DDBJ whole genome shotgun (WGS) entry which is preliminary data.</text>
</comment>
<protein>
    <submittedName>
        <fullName evidence="2">Uncharacterized protein</fullName>
    </submittedName>
</protein>
<proteinExistence type="predicted"/>
<dbReference type="PANTHER" id="PTHR33710">
    <property type="entry name" value="BNAC02G09200D PROTEIN"/>
    <property type="match status" value="1"/>
</dbReference>
<evidence type="ECO:0000256" key="1">
    <source>
        <dbReference type="SAM" id="MobiDB-lite"/>
    </source>
</evidence>
<name>A0AAP0HVN1_9MAGN</name>
<dbReference type="Proteomes" id="UP001420932">
    <property type="component" value="Unassembled WGS sequence"/>
</dbReference>
<organism evidence="2 3">
    <name type="scientific">Stephania yunnanensis</name>
    <dbReference type="NCBI Taxonomy" id="152371"/>
    <lineage>
        <taxon>Eukaryota</taxon>
        <taxon>Viridiplantae</taxon>
        <taxon>Streptophyta</taxon>
        <taxon>Embryophyta</taxon>
        <taxon>Tracheophyta</taxon>
        <taxon>Spermatophyta</taxon>
        <taxon>Magnoliopsida</taxon>
        <taxon>Ranunculales</taxon>
        <taxon>Menispermaceae</taxon>
        <taxon>Menispermoideae</taxon>
        <taxon>Cissampelideae</taxon>
        <taxon>Stephania</taxon>
    </lineage>
</organism>
<evidence type="ECO:0000313" key="2">
    <source>
        <dbReference type="EMBL" id="KAK9098221.1"/>
    </source>
</evidence>
<dbReference type="InterPro" id="IPR036691">
    <property type="entry name" value="Endo/exonu/phosph_ase_sf"/>
</dbReference>
<accession>A0AAP0HVN1</accession>
<dbReference type="SUPFAM" id="SSF56219">
    <property type="entry name" value="DNase I-like"/>
    <property type="match status" value="1"/>
</dbReference>
<keyword evidence="3" id="KW-1185">Reference proteome</keyword>